<protein>
    <submittedName>
        <fullName evidence="9">General substrate transporter</fullName>
    </submittedName>
</protein>
<keyword evidence="6 7" id="KW-0472">Membrane</keyword>
<dbReference type="InterPro" id="IPR036259">
    <property type="entry name" value="MFS_trans_sf"/>
</dbReference>
<dbReference type="PANTHER" id="PTHR48022:SF26">
    <property type="entry name" value="MAJOR FACILITATOR SUPERFAMILY (MFS) PROFILE DOMAIN-CONTAINING PROTEIN-RELATED"/>
    <property type="match status" value="1"/>
</dbReference>
<evidence type="ECO:0000256" key="7">
    <source>
        <dbReference type="SAM" id="Phobius"/>
    </source>
</evidence>
<dbReference type="EMBL" id="KZ826085">
    <property type="protein sequence ID" value="PYH88519.1"/>
    <property type="molecule type" value="Genomic_DNA"/>
</dbReference>
<dbReference type="AlphaFoldDB" id="A0A319CVA1"/>
<comment type="subcellular location">
    <subcellularLocation>
        <location evidence="1">Membrane</location>
        <topology evidence="1">Multi-pass membrane protein</topology>
    </subcellularLocation>
</comment>
<feature type="transmembrane region" description="Helical" evidence="7">
    <location>
        <begin position="65"/>
        <end position="87"/>
    </location>
</feature>
<dbReference type="Pfam" id="PF00083">
    <property type="entry name" value="Sugar_tr"/>
    <property type="match status" value="1"/>
</dbReference>
<gene>
    <name evidence="9" type="ORF">BO71DRAFT_365226</name>
</gene>
<dbReference type="VEuPathDB" id="FungiDB:BO71DRAFT_365226"/>
<feature type="transmembrane region" description="Helical" evidence="7">
    <location>
        <begin position="12"/>
        <end position="37"/>
    </location>
</feature>
<dbReference type="GO" id="GO:0005351">
    <property type="term" value="F:carbohydrate:proton symporter activity"/>
    <property type="evidence" value="ECO:0007669"/>
    <property type="project" value="TreeGrafter"/>
</dbReference>
<evidence type="ECO:0000256" key="3">
    <source>
        <dbReference type="ARBA" id="ARBA00022448"/>
    </source>
</evidence>
<dbReference type="InterPro" id="IPR050360">
    <property type="entry name" value="MFS_Sugar_Transporters"/>
</dbReference>
<name>A0A319CVA1_9EURO</name>
<dbReference type="GO" id="GO:0016020">
    <property type="term" value="C:membrane"/>
    <property type="evidence" value="ECO:0007669"/>
    <property type="project" value="UniProtKB-SubCell"/>
</dbReference>
<organism evidence="9 10">
    <name type="scientific">Aspergillus ellipticus CBS 707.79</name>
    <dbReference type="NCBI Taxonomy" id="1448320"/>
    <lineage>
        <taxon>Eukaryota</taxon>
        <taxon>Fungi</taxon>
        <taxon>Dikarya</taxon>
        <taxon>Ascomycota</taxon>
        <taxon>Pezizomycotina</taxon>
        <taxon>Eurotiomycetes</taxon>
        <taxon>Eurotiomycetidae</taxon>
        <taxon>Eurotiales</taxon>
        <taxon>Aspergillaceae</taxon>
        <taxon>Aspergillus</taxon>
        <taxon>Aspergillus subgen. Circumdati</taxon>
    </lineage>
</organism>
<dbReference type="InterPro" id="IPR005828">
    <property type="entry name" value="MFS_sugar_transport-like"/>
</dbReference>
<dbReference type="STRING" id="1448320.A0A319CVA1"/>
<dbReference type="Proteomes" id="UP000247810">
    <property type="component" value="Unassembled WGS sequence"/>
</dbReference>
<keyword evidence="5 7" id="KW-1133">Transmembrane helix</keyword>
<keyword evidence="10" id="KW-1185">Reference proteome</keyword>
<sequence>MASASVPGKKPYFGLTGGWLTFWIMVACATDMTLFGYDQGVFSGVVVTDDFLDTLGLAGPGKTQVLSTVTAIDDVRCFFGAILAFLFGERWGRKKSIIVGTAIMSVGTLLQCTSYELAQMFVGRVILGVGNGINTTTAPLWQTETSAPEWRGKLAVFEMVMNIAGFCLVNWINYGLSTLRVHYRSFFGLRHVLTLARWLMQQGRDEEALEGIAAIE</sequence>
<feature type="domain" description="Major facilitator superfamily (MFS) profile" evidence="8">
    <location>
        <begin position="24"/>
        <end position="216"/>
    </location>
</feature>
<dbReference type="OrthoDB" id="4505272at2759"/>
<proteinExistence type="inferred from homology"/>
<keyword evidence="4 7" id="KW-0812">Transmembrane</keyword>
<evidence type="ECO:0000313" key="10">
    <source>
        <dbReference type="Proteomes" id="UP000247810"/>
    </source>
</evidence>
<dbReference type="InterPro" id="IPR020846">
    <property type="entry name" value="MFS_dom"/>
</dbReference>
<evidence type="ECO:0000259" key="8">
    <source>
        <dbReference type="PROSITE" id="PS50850"/>
    </source>
</evidence>
<dbReference type="InterPro" id="IPR003663">
    <property type="entry name" value="Sugar/inositol_transpt"/>
</dbReference>
<evidence type="ECO:0000313" key="9">
    <source>
        <dbReference type="EMBL" id="PYH88519.1"/>
    </source>
</evidence>
<evidence type="ECO:0000256" key="5">
    <source>
        <dbReference type="ARBA" id="ARBA00022989"/>
    </source>
</evidence>
<dbReference type="SUPFAM" id="SSF103473">
    <property type="entry name" value="MFS general substrate transporter"/>
    <property type="match status" value="1"/>
</dbReference>
<evidence type="ECO:0000256" key="2">
    <source>
        <dbReference type="ARBA" id="ARBA00010992"/>
    </source>
</evidence>
<keyword evidence="3" id="KW-0813">Transport</keyword>
<dbReference type="Gene3D" id="1.20.1250.20">
    <property type="entry name" value="MFS general substrate transporter like domains"/>
    <property type="match status" value="1"/>
</dbReference>
<comment type="similarity">
    <text evidence="2">Belongs to the major facilitator superfamily. Sugar transporter (TC 2.A.1.1) family.</text>
</comment>
<dbReference type="PROSITE" id="PS50850">
    <property type="entry name" value="MFS"/>
    <property type="match status" value="1"/>
</dbReference>
<feature type="non-terminal residue" evidence="9">
    <location>
        <position position="216"/>
    </location>
</feature>
<accession>A0A319CVA1</accession>
<evidence type="ECO:0000256" key="1">
    <source>
        <dbReference type="ARBA" id="ARBA00004141"/>
    </source>
</evidence>
<evidence type="ECO:0000256" key="6">
    <source>
        <dbReference type="ARBA" id="ARBA00023136"/>
    </source>
</evidence>
<reference evidence="9 10" key="1">
    <citation type="submission" date="2018-02" db="EMBL/GenBank/DDBJ databases">
        <title>The genomes of Aspergillus section Nigri reveals drivers in fungal speciation.</title>
        <authorList>
            <consortium name="DOE Joint Genome Institute"/>
            <person name="Vesth T.C."/>
            <person name="Nybo J."/>
            <person name="Theobald S."/>
            <person name="Brandl J."/>
            <person name="Frisvad J.C."/>
            <person name="Nielsen K.F."/>
            <person name="Lyhne E.K."/>
            <person name="Kogle M.E."/>
            <person name="Kuo A."/>
            <person name="Riley R."/>
            <person name="Clum A."/>
            <person name="Nolan M."/>
            <person name="Lipzen A."/>
            <person name="Salamov A."/>
            <person name="Henrissat B."/>
            <person name="Wiebenga A."/>
            <person name="De vries R.P."/>
            <person name="Grigoriev I.V."/>
            <person name="Mortensen U.H."/>
            <person name="Andersen M.R."/>
            <person name="Baker S.E."/>
        </authorList>
    </citation>
    <scope>NUCLEOTIDE SEQUENCE [LARGE SCALE GENOMIC DNA]</scope>
    <source>
        <strain evidence="9 10">CBS 707.79</strain>
    </source>
</reference>
<evidence type="ECO:0000256" key="4">
    <source>
        <dbReference type="ARBA" id="ARBA00022692"/>
    </source>
</evidence>
<dbReference type="PANTHER" id="PTHR48022">
    <property type="entry name" value="PLASTIDIC GLUCOSE TRANSPORTER 4"/>
    <property type="match status" value="1"/>
</dbReference>
<dbReference type="PRINTS" id="PR00171">
    <property type="entry name" value="SUGRTRNSPORT"/>
</dbReference>